<evidence type="ECO:0000256" key="6">
    <source>
        <dbReference type="SAM" id="MobiDB-lite"/>
    </source>
</evidence>
<feature type="compositionally biased region" description="Polar residues" evidence="6">
    <location>
        <begin position="344"/>
        <end position="360"/>
    </location>
</feature>
<dbReference type="OrthoDB" id="78296at2759"/>
<dbReference type="SUPFAM" id="SSF161111">
    <property type="entry name" value="Cation efflux protein transmembrane domain-like"/>
    <property type="match status" value="1"/>
</dbReference>
<keyword evidence="4 7" id="KW-1133">Transmembrane helix</keyword>
<dbReference type="PANTHER" id="PTHR43840">
    <property type="entry name" value="MITOCHONDRIAL METAL TRANSPORTER 1-RELATED"/>
    <property type="match status" value="1"/>
</dbReference>
<dbReference type="Pfam" id="PF01545">
    <property type="entry name" value="Cation_efflux"/>
    <property type="match status" value="1"/>
</dbReference>
<comment type="caution">
    <text evidence="9">The sequence shown here is derived from an EMBL/GenBank/DDBJ whole genome shotgun (WGS) entry which is preliminary data.</text>
</comment>
<evidence type="ECO:0000256" key="3">
    <source>
        <dbReference type="ARBA" id="ARBA00022692"/>
    </source>
</evidence>
<reference evidence="9" key="1">
    <citation type="submission" date="2021-02" db="EMBL/GenBank/DDBJ databases">
        <title>First Annotated Genome of the Yellow-green Alga Tribonema minus.</title>
        <authorList>
            <person name="Mahan K.M."/>
        </authorList>
    </citation>
    <scope>NUCLEOTIDE SEQUENCE</scope>
    <source>
        <strain evidence="9">UTEX B ZZ1240</strain>
    </source>
</reference>
<keyword evidence="2" id="KW-0813">Transport</keyword>
<dbReference type="PANTHER" id="PTHR43840:SF52">
    <property type="entry name" value="CATION EFFLUX FAMILY PROTEIN"/>
    <property type="match status" value="1"/>
</dbReference>
<evidence type="ECO:0000256" key="4">
    <source>
        <dbReference type="ARBA" id="ARBA00022989"/>
    </source>
</evidence>
<evidence type="ECO:0000313" key="10">
    <source>
        <dbReference type="Proteomes" id="UP000664859"/>
    </source>
</evidence>
<dbReference type="Gene3D" id="3.30.70.1350">
    <property type="entry name" value="Cation efflux protein, cytoplasmic domain"/>
    <property type="match status" value="1"/>
</dbReference>
<dbReference type="SUPFAM" id="SSF160240">
    <property type="entry name" value="Cation efflux protein cytoplasmic domain-like"/>
    <property type="match status" value="1"/>
</dbReference>
<sequence>MLQQSNGVHNGDDRPAISYQSIAPPSQAASPSERQEKLTKAIFQASWVVNIFLVFAKLFALVATNYSKAVAASLADSAVDVLSQVVLSLSQYFMLRPSKEYPVGRNRLEALGVIGCSCIMSVASLEVLQYAVADLYRGFKLGELPGIEVNFALYLILGGGTLAKLLLWNACMLVRPRSDSLVALAEDHLNDVVSNLAAIGTAMIAAKVHSGWWVDGVGAILISVWIISRWVSLTLEQTEKIIGKSAPQEFIVMIEGLANEHHEFIAVDCTRAYHFGARFMVEMEVIMPPTMLLAQAKSHDIALELQHKLEALDEVERAFVHVDYARRDYPEHKVERKLLEIRTSSGNMSRESSKGASASPTYEGFRPTSGDASPTTLLPPPV</sequence>
<dbReference type="InterPro" id="IPR027469">
    <property type="entry name" value="Cation_efflux_TMD_sf"/>
</dbReference>
<keyword evidence="3 7" id="KW-0812">Transmembrane</keyword>
<dbReference type="InterPro" id="IPR058533">
    <property type="entry name" value="Cation_efflux_TM"/>
</dbReference>
<evidence type="ECO:0000256" key="2">
    <source>
        <dbReference type="ARBA" id="ARBA00022448"/>
    </source>
</evidence>
<dbReference type="InterPro" id="IPR036837">
    <property type="entry name" value="Cation_efflux_CTD_sf"/>
</dbReference>
<dbReference type="GO" id="GO:0008324">
    <property type="term" value="F:monoatomic cation transmembrane transporter activity"/>
    <property type="evidence" value="ECO:0007669"/>
    <property type="project" value="InterPro"/>
</dbReference>
<feature type="region of interest" description="Disordered" evidence="6">
    <location>
        <begin position="344"/>
        <end position="382"/>
    </location>
</feature>
<gene>
    <name evidence="9" type="ORF">JKP88DRAFT_179084</name>
</gene>
<feature type="transmembrane region" description="Helical" evidence="7">
    <location>
        <begin position="151"/>
        <end position="168"/>
    </location>
</feature>
<dbReference type="GO" id="GO:0016020">
    <property type="term" value="C:membrane"/>
    <property type="evidence" value="ECO:0007669"/>
    <property type="project" value="UniProtKB-SubCell"/>
</dbReference>
<keyword evidence="5 7" id="KW-0472">Membrane</keyword>
<evidence type="ECO:0000313" key="9">
    <source>
        <dbReference type="EMBL" id="KAG5187114.1"/>
    </source>
</evidence>
<feature type="transmembrane region" description="Helical" evidence="7">
    <location>
        <begin position="212"/>
        <end position="231"/>
    </location>
</feature>
<name>A0A835ZBC6_9STRA</name>
<protein>
    <submittedName>
        <fullName evidence="9">Cation efflux family-domain-containing protein</fullName>
    </submittedName>
</protein>
<feature type="domain" description="Cation efflux protein transmembrane" evidence="8">
    <location>
        <begin position="45"/>
        <end position="237"/>
    </location>
</feature>
<dbReference type="InterPro" id="IPR050291">
    <property type="entry name" value="CDF_Transporter"/>
</dbReference>
<comment type="subcellular location">
    <subcellularLocation>
        <location evidence="1">Membrane</location>
        <topology evidence="1">Multi-pass membrane protein</topology>
    </subcellularLocation>
</comment>
<feature type="transmembrane region" description="Helical" evidence="7">
    <location>
        <begin position="110"/>
        <end position="131"/>
    </location>
</feature>
<dbReference type="Proteomes" id="UP000664859">
    <property type="component" value="Unassembled WGS sequence"/>
</dbReference>
<dbReference type="AlphaFoldDB" id="A0A835ZBC6"/>
<feature type="transmembrane region" description="Helical" evidence="7">
    <location>
        <begin position="41"/>
        <end position="63"/>
    </location>
</feature>
<evidence type="ECO:0000259" key="8">
    <source>
        <dbReference type="Pfam" id="PF01545"/>
    </source>
</evidence>
<proteinExistence type="predicted"/>
<dbReference type="Gene3D" id="1.20.1510.10">
    <property type="entry name" value="Cation efflux protein transmembrane domain"/>
    <property type="match status" value="1"/>
</dbReference>
<keyword evidence="10" id="KW-1185">Reference proteome</keyword>
<organism evidence="9 10">
    <name type="scientific">Tribonema minus</name>
    <dbReference type="NCBI Taxonomy" id="303371"/>
    <lineage>
        <taxon>Eukaryota</taxon>
        <taxon>Sar</taxon>
        <taxon>Stramenopiles</taxon>
        <taxon>Ochrophyta</taxon>
        <taxon>PX clade</taxon>
        <taxon>Xanthophyceae</taxon>
        <taxon>Tribonematales</taxon>
        <taxon>Tribonemataceae</taxon>
        <taxon>Tribonema</taxon>
    </lineage>
</organism>
<accession>A0A835ZBC6</accession>
<evidence type="ECO:0000256" key="1">
    <source>
        <dbReference type="ARBA" id="ARBA00004141"/>
    </source>
</evidence>
<dbReference type="EMBL" id="JAFCMP010000094">
    <property type="protein sequence ID" value="KAG5187114.1"/>
    <property type="molecule type" value="Genomic_DNA"/>
</dbReference>
<evidence type="ECO:0000256" key="7">
    <source>
        <dbReference type="SAM" id="Phobius"/>
    </source>
</evidence>
<evidence type="ECO:0000256" key="5">
    <source>
        <dbReference type="ARBA" id="ARBA00023136"/>
    </source>
</evidence>